<keyword evidence="7" id="KW-1185">Reference proteome</keyword>
<gene>
    <name evidence="6" type="ORF">H2200_005235</name>
</gene>
<evidence type="ECO:0000259" key="2">
    <source>
        <dbReference type="Pfam" id="PF01968"/>
    </source>
</evidence>
<dbReference type="InterPro" id="IPR043129">
    <property type="entry name" value="ATPase_NBD"/>
</dbReference>
<dbReference type="PANTHER" id="PTHR11365">
    <property type="entry name" value="5-OXOPROLINASE RELATED"/>
    <property type="match status" value="1"/>
</dbReference>
<dbReference type="InterPro" id="IPR045079">
    <property type="entry name" value="Oxoprolinase-like"/>
</dbReference>
<dbReference type="Pfam" id="PF06032">
    <property type="entry name" value="S-Me-THD_N"/>
    <property type="match status" value="1"/>
</dbReference>
<organism evidence="6 7">
    <name type="scientific">Cladophialophora chaetospira</name>
    <dbReference type="NCBI Taxonomy" id="386627"/>
    <lineage>
        <taxon>Eukaryota</taxon>
        <taxon>Fungi</taxon>
        <taxon>Dikarya</taxon>
        <taxon>Ascomycota</taxon>
        <taxon>Pezizomycotina</taxon>
        <taxon>Eurotiomycetes</taxon>
        <taxon>Chaetothyriomycetidae</taxon>
        <taxon>Chaetothyriales</taxon>
        <taxon>Herpotrichiellaceae</taxon>
        <taxon>Cladophialophora</taxon>
    </lineage>
</organism>
<reference evidence="6" key="1">
    <citation type="submission" date="2022-10" db="EMBL/GenBank/DDBJ databases">
        <title>Culturing micro-colonial fungi from biological soil crusts in the Mojave desert and describing Neophaeococcomyces mojavensis, and introducing the new genera and species Taxawa tesnikishii.</title>
        <authorList>
            <person name="Kurbessoian T."/>
            <person name="Stajich J.E."/>
        </authorList>
    </citation>
    <scope>NUCLEOTIDE SEQUENCE</scope>
    <source>
        <strain evidence="6">TK_41</strain>
    </source>
</reference>
<dbReference type="GO" id="GO:0016787">
    <property type="term" value="F:hydrolase activity"/>
    <property type="evidence" value="ECO:0007669"/>
    <property type="project" value="InterPro"/>
</dbReference>
<dbReference type="PANTHER" id="PTHR11365:SF10">
    <property type="entry name" value="HYDANTOINASE_OXOPROLINASE"/>
    <property type="match status" value="1"/>
</dbReference>
<feature type="domain" description="Hydantoinase A/oxoprolinase" evidence="2">
    <location>
        <begin position="193"/>
        <end position="374"/>
    </location>
</feature>
<dbReference type="InterPro" id="IPR024071">
    <property type="entry name" value="S-Me-THD_C_sf"/>
</dbReference>
<accession>A0AA38XBK8</accession>
<evidence type="ECO:0000313" key="6">
    <source>
        <dbReference type="EMBL" id="KAJ9610458.1"/>
    </source>
</evidence>
<dbReference type="Proteomes" id="UP001172673">
    <property type="component" value="Unassembled WGS sequence"/>
</dbReference>
<dbReference type="InterPro" id="IPR008040">
    <property type="entry name" value="Hydant_A_N"/>
</dbReference>
<dbReference type="EMBL" id="JAPDRK010000007">
    <property type="protein sequence ID" value="KAJ9610458.1"/>
    <property type="molecule type" value="Genomic_DNA"/>
</dbReference>
<evidence type="ECO:0008006" key="8">
    <source>
        <dbReference type="Google" id="ProtNLM"/>
    </source>
</evidence>
<dbReference type="InterPro" id="IPR027479">
    <property type="entry name" value="S-Me-THD_N_sf"/>
</dbReference>
<dbReference type="InterPro" id="IPR010318">
    <property type="entry name" value="S-Me-THD_N"/>
</dbReference>
<dbReference type="Pfam" id="PF01968">
    <property type="entry name" value="Hydantoinase_A"/>
    <property type="match status" value="1"/>
</dbReference>
<evidence type="ECO:0000256" key="1">
    <source>
        <dbReference type="SAM" id="MobiDB-lite"/>
    </source>
</evidence>
<dbReference type="SUPFAM" id="SSF53067">
    <property type="entry name" value="Actin-like ATPase domain"/>
    <property type="match status" value="2"/>
</dbReference>
<feature type="domain" description="S-Me-THD-like C-terminal" evidence="5">
    <location>
        <begin position="758"/>
        <end position="978"/>
    </location>
</feature>
<dbReference type="InterPro" id="IPR002821">
    <property type="entry name" value="Hydantoinase_A"/>
</dbReference>
<evidence type="ECO:0000259" key="5">
    <source>
        <dbReference type="Pfam" id="PF20906"/>
    </source>
</evidence>
<evidence type="ECO:0000259" key="3">
    <source>
        <dbReference type="Pfam" id="PF05378"/>
    </source>
</evidence>
<feature type="region of interest" description="Disordered" evidence="1">
    <location>
        <begin position="529"/>
        <end position="564"/>
    </location>
</feature>
<feature type="domain" description="Hydantoinase/oxoprolinase N-terminal" evidence="3">
    <location>
        <begin position="3"/>
        <end position="172"/>
    </location>
</feature>
<dbReference type="Pfam" id="PF20906">
    <property type="entry name" value="S-Me-THD_C"/>
    <property type="match status" value="1"/>
</dbReference>
<protein>
    <recommendedName>
        <fullName evidence="8">Hydantoinase</fullName>
    </recommendedName>
</protein>
<name>A0AA38XBK8_9EURO</name>
<comment type="caution">
    <text evidence="6">The sequence shown here is derived from an EMBL/GenBank/DDBJ whole genome shotgun (WGS) entry which is preliminary data.</text>
</comment>
<evidence type="ECO:0000313" key="7">
    <source>
        <dbReference type="Proteomes" id="UP001172673"/>
    </source>
</evidence>
<proteinExistence type="predicted"/>
<dbReference type="AlphaFoldDB" id="A0AA38XBK8"/>
<sequence length="997" mass="105463">MYRIGVDVGGTNTDAAILDINALDNESRGVLATCKTATTSHVTLGIQTVVKEVLGRSKVDRSKVLNLAIGTTHFVNAIVENDARRLSRVAVIPPFSDFPYALRELVEGPTFYLDGGLEIDGREISSLNPDQIKGAATAIAQAGIEYVAVIGVFSALDQHGLHEERCKALLQESEPKLSVVCSGQIGGTGLLARENATILNAAILGFARRTIKGFRLATSKLDLACPLYLTQNDGTLTDAAVAAELPIKTFASGPTNSLMGAAFLQGLGHGDRMLSDKQVVVVDIGGTTTDVCSLLPSGFPRQAPNFVEVGGVRTAFSMPEVLSIGLGGGSRVRVSDNDGTVSVGPDSVAHRLTSDAMIFGGSVLTSTDIVVAAGSTEIGDPDKVKSVPSKLIAGARADIKRQLERAIDRMKVSSAPVSVLLVGGGSIILTDELDGVEECLRPPHHDSANAVGAAIAKVAGEIDIIEILADRDENVATNAAKKAAIDAAVAGGADESDVKIVEVKKIPLQYVTNKATRFVMKAVGSLKVRDSPDPNTLPNGTLHRELDPDDEFQSEASKAEGNIAQKGSMAKPTLGIDIATYRPNVKDSVWYISPIDVILIASGAGVLGTGGGGSPYHMALYTLDVLRKGDPGRMRIVPVESLKDEDVCVFGSGYGAPSVSDERVGAGTDIFAAIDTVNGIMGIKDFQGIVADEIGGGNGIVTFPTSARYDRPVVDCDLMGRAYPTLEHGTPYVYGQPVLPFAIADCKGNASVVVTADSNKRIETLIRQTCVELGNSAGAAGRPLSGEVIKKYAIPNTVSQAWYLGRAVHLARQSKIDFIDAIASITPVKQLYTGKVIDVIRDVSRGYTMGRCIIAPLSADEEADIIPSSARLSDGYQSRETRYLAIPFQNEYLSAGFISPSEYHKNPAVAEEEEMVCTVPDLISILGSDGEALGSPDLRYGLKVRVIGMPAHPLWSGSAEALRVGGPEFFELETEWKSVGEYKKPRSVIEEFNVVSF</sequence>
<dbReference type="Gene3D" id="3.40.1610.10">
    <property type="entry name" value="CV3147-like domain"/>
    <property type="match status" value="1"/>
</dbReference>
<evidence type="ECO:0000259" key="4">
    <source>
        <dbReference type="Pfam" id="PF06032"/>
    </source>
</evidence>
<dbReference type="InterPro" id="IPR048350">
    <property type="entry name" value="S-Me-THD-like_C"/>
</dbReference>
<feature type="domain" description="S-Me-THD N-terminal" evidence="4">
    <location>
        <begin position="596"/>
        <end position="753"/>
    </location>
</feature>
<dbReference type="SUPFAM" id="SSF160991">
    <property type="entry name" value="CV3147-like"/>
    <property type="match status" value="1"/>
</dbReference>
<dbReference type="Pfam" id="PF05378">
    <property type="entry name" value="Hydant_A_N"/>
    <property type="match status" value="1"/>
</dbReference>
<dbReference type="Gene3D" id="2.40.390.10">
    <property type="entry name" value="CV3147-like"/>
    <property type="match status" value="1"/>
</dbReference>